<dbReference type="InParanoid" id="A0A6I8TG22"/>
<evidence type="ECO:0000256" key="1">
    <source>
        <dbReference type="SAM" id="MobiDB-lite"/>
    </source>
</evidence>
<feature type="chain" id="PRO_5043512419" evidence="2">
    <location>
        <begin position="21"/>
        <end position="321"/>
    </location>
</feature>
<dbReference type="AlphaFoldDB" id="A0A6I8TG22"/>
<feature type="compositionally biased region" description="Low complexity" evidence="1">
    <location>
        <begin position="205"/>
        <end position="218"/>
    </location>
</feature>
<evidence type="ECO:0000313" key="3">
    <source>
        <dbReference type="EnsemblMetazoa" id="AAEL014274-PB"/>
    </source>
</evidence>
<organism evidence="3 4">
    <name type="scientific">Aedes aegypti</name>
    <name type="common">Yellowfever mosquito</name>
    <name type="synonym">Culex aegypti</name>
    <dbReference type="NCBI Taxonomy" id="7159"/>
    <lineage>
        <taxon>Eukaryota</taxon>
        <taxon>Metazoa</taxon>
        <taxon>Ecdysozoa</taxon>
        <taxon>Arthropoda</taxon>
        <taxon>Hexapoda</taxon>
        <taxon>Insecta</taxon>
        <taxon>Pterygota</taxon>
        <taxon>Neoptera</taxon>
        <taxon>Endopterygota</taxon>
        <taxon>Diptera</taxon>
        <taxon>Nematocera</taxon>
        <taxon>Culicoidea</taxon>
        <taxon>Culicidae</taxon>
        <taxon>Culicinae</taxon>
        <taxon>Aedini</taxon>
        <taxon>Aedes</taxon>
        <taxon>Stegomyia</taxon>
    </lineage>
</organism>
<accession>A0A6I8TG22</accession>
<keyword evidence="2" id="KW-0732">Signal</keyword>
<evidence type="ECO:0000313" key="4">
    <source>
        <dbReference type="Proteomes" id="UP000008820"/>
    </source>
</evidence>
<dbReference type="Proteomes" id="UP000008820">
    <property type="component" value="Chromosome 1"/>
</dbReference>
<keyword evidence="4" id="KW-1185">Reference proteome</keyword>
<gene>
    <name evidence="3" type="primary">5564013</name>
</gene>
<feature type="compositionally biased region" description="Low complexity" evidence="1">
    <location>
        <begin position="225"/>
        <end position="246"/>
    </location>
</feature>
<reference evidence="3 4" key="1">
    <citation type="submission" date="2017-06" db="EMBL/GenBank/DDBJ databases">
        <title>Aedes aegypti genome working group (AGWG) sequencing and assembly.</title>
        <authorList>
            <consortium name="Aedes aegypti Genome Working Group (AGWG)"/>
            <person name="Matthews B.J."/>
        </authorList>
    </citation>
    <scope>NUCLEOTIDE SEQUENCE [LARGE SCALE GENOMIC DNA]</scope>
    <source>
        <strain evidence="3 4">LVP_AGWG</strain>
    </source>
</reference>
<feature type="signal peptide" evidence="2">
    <location>
        <begin position="1"/>
        <end position="20"/>
    </location>
</feature>
<feature type="region of interest" description="Disordered" evidence="1">
    <location>
        <begin position="121"/>
        <end position="164"/>
    </location>
</feature>
<name>A0A6I8TG22_AEDAE</name>
<evidence type="ECO:0000256" key="2">
    <source>
        <dbReference type="SAM" id="SignalP"/>
    </source>
</evidence>
<dbReference type="OrthoDB" id="8192083at2759"/>
<protein>
    <submittedName>
        <fullName evidence="3">Uncharacterized protein</fullName>
    </submittedName>
</protein>
<feature type="compositionally biased region" description="Basic and acidic residues" evidence="1">
    <location>
        <begin position="251"/>
        <end position="268"/>
    </location>
</feature>
<feature type="region of interest" description="Disordered" evidence="1">
    <location>
        <begin position="205"/>
        <end position="274"/>
    </location>
</feature>
<reference evidence="3" key="2">
    <citation type="submission" date="2020-05" db="UniProtKB">
        <authorList>
            <consortium name="EnsemblMetazoa"/>
        </authorList>
    </citation>
    <scope>IDENTIFICATION</scope>
    <source>
        <strain evidence="3">LVP_AGWG</strain>
    </source>
</reference>
<feature type="compositionally biased region" description="Low complexity" evidence="1">
    <location>
        <begin position="134"/>
        <end position="144"/>
    </location>
</feature>
<sequence length="321" mass="34329">MKNLLQVTVVIACSALAVMAIPVPEPDPNPAPAPAPEPKTDIELMKIPLEGDQELDVITLVDSGDQKINERNKRTIGILRELFPTISQITSNQDMNTLESLDLAGLSDTLNAIRKARATDQDVKTVGENDESSDSSAKSSALDELSLDSEGNDEDRNKRFLFGGSSGGAGGSGNFLFDIIRQTADRAARAAGTVYRVVAGTESLTTDNKNNKNTNNNNKNDEGRLSLTTSYTSSSSSHSALVSGSSGTEQSDEKANSPDHDDDHELGKGDGYTEGIPGPVTRLFVLANRGLSNLIQDLILRIAQTSERVVNFKARLITSLI</sequence>
<dbReference type="EnsemblMetazoa" id="AAEL014274-RB">
    <property type="protein sequence ID" value="AAEL014274-PB"/>
    <property type="gene ID" value="AAEL014274"/>
</dbReference>
<proteinExistence type="predicted"/>